<comment type="caution">
    <text evidence="1">The sequence shown here is derived from an EMBL/GenBank/DDBJ whole genome shotgun (WGS) entry which is preliminary data.</text>
</comment>
<evidence type="ECO:0000313" key="1">
    <source>
        <dbReference type="EMBL" id="KYC63403.1"/>
    </source>
</evidence>
<protein>
    <submittedName>
        <fullName evidence="1">Uncharacterized protein</fullName>
    </submittedName>
</protein>
<dbReference type="EMBL" id="LQYG01000040">
    <property type="protein sequence ID" value="KYC63403.1"/>
    <property type="molecule type" value="Genomic_DNA"/>
</dbReference>
<name>A0A150JTE0_HEYCO</name>
<evidence type="ECO:0000313" key="2">
    <source>
        <dbReference type="EMBL" id="KYC67862.1"/>
    </source>
</evidence>
<proteinExistence type="predicted"/>
<gene>
    <name evidence="1" type="ORF">B4098_0747</name>
    <name evidence="2" type="ORF">B4099_0877</name>
</gene>
<sequence>MLPAVLFWHYPVIESPKPYGSAQYKSLSRLKNISKRNRL</sequence>
<dbReference type="PATRIC" id="fig|1398.24.peg.381"/>
<accession>A0A150JTE0</accession>
<dbReference type="Proteomes" id="UP000075304">
    <property type="component" value="Unassembled WGS sequence"/>
</dbReference>
<dbReference type="Proteomes" id="UP000075288">
    <property type="component" value="Unassembled WGS sequence"/>
</dbReference>
<reference evidence="3 4" key="1">
    <citation type="submission" date="2016-01" db="EMBL/GenBank/DDBJ databases">
        <title>Genome Sequences of Twelve Sporeforming Bacillus Species Isolated from Foods.</title>
        <authorList>
            <person name="Berendsen E.M."/>
            <person name="Wells-Bennik M.H."/>
            <person name="Krawcyk A.O."/>
            <person name="De Jong A."/>
            <person name="Holsappel S."/>
            <person name="Eijlander R.T."/>
            <person name="Kuipers O.P."/>
        </authorList>
    </citation>
    <scope>NUCLEOTIDE SEQUENCE [LARGE SCALE GENOMIC DNA]</scope>
    <source>
        <strain evidence="1 3">B4098</strain>
        <strain evidence="2 4">B4099</strain>
    </source>
</reference>
<evidence type="ECO:0000313" key="4">
    <source>
        <dbReference type="Proteomes" id="UP000075304"/>
    </source>
</evidence>
<dbReference type="EMBL" id="LQYI01000065">
    <property type="protein sequence ID" value="KYC67862.1"/>
    <property type="molecule type" value="Genomic_DNA"/>
</dbReference>
<dbReference type="AlphaFoldDB" id="A0A150JTE0"/>
<evidence type="ECO:0000313" key="3">
    <source>
        <dbReference type="Proteomes" id="UP000075288"/>
    </source>
</evidence>
<organism evidence="1 3">
    <name type="scientific">Heyndrickxia coagulans</name>
    <name type="common">Weizmannia coagulans</name>
    <dbReference type="NCBI Taxonomy" id="1398"/>
    <lineage>
        <taxon>Bacteria</taxon>
        <taxon>Bacillati</taxon>
        <taxon>Bacillota</taxon>
        <taxon>Bacilli</taxon>
        <taxon>Bacillales</taxon>
        <taxon>Bacillaceae</taxon>
        <taxon>Heyndrickxia</taxon>
    </lineage>
</organism>